<reference evidence="2" key="2">
    <citation type="submission" date="2017-06" db="EMBL/GenBank/DDBJ databases">
        <title>WGS assembly of Brachypodium distachyon.</title>
        <authorList>
            <consortium name="The International Brachypodium Initiative"/>
            <person name="Lucas S."/>
            <person name="Harmon-Smith M."/>
            <person name="Lail K."/>
            <person name="Tice H."/>
            <person name="Grimwood J."/>
            <person name="Bruce D."/>
            <person name="Barry K."/>
            <person name="Shu S."/>
            <person name="Lindquist E."/>
            <person name="Wang M."/>
            <person name="Pitluck S."/>
            <person name="Vogel J.P."/>
            <person name="Garvin D.F."/>
            <person name="Mockler T.C."/>
            <person name="Schmutz J."/>
            <person name="Rokhsar D."/>
            <person name="Bevan M.W."/>
        </authorList>
    </citation>
    <scope>NUCLEOTIDE SEQUENCE</scope>
    <source>
        <strain evidence="2">Bd21</strain>
    </source>
</reference>
<evidence type="ECO:0000313" key="2">
    <source>
        <dbReference type="EMBL" id="KQJ97951.1"/>
    </source>
</evidence>
<dbReference type="InParanoid" id="A0A0Q3FEC3"/>
<feature type="compositionally biased region" description="Polar residues" evidence="1">
    <location>
        <begin position="210"/>
        <end position="223"/>
    </location>
</feature>
<feature type="region of interest" description="Disordered" evidence="1">
    <location>
        <begin position="155"/>
        <end position="186"/>
    </location>
</feature>
<organism evidence="2">
    <name type="scientific">Brachypodium distachyon</name>
    <name type="common">Purple false brome</name>
    <name type="synonym">Trachynia distachya</name>
    <dbReference type="NCBI Taxonomy" id="15368"/>
    <lineage>
        <taxon>Eukaryota</taxon>
        <taxon>Viridiplantae</taxon>
        <taxon>Streptophyta</taxon>
        <taxon>Embryophyta</taxon>
        <taxon>Tracheophyta</taxon>
        <taxon>Spermatophyta</taxon>
        <taxon>Magnoliopsida</taxon>
        <taxon>Liliopsida</taxon>
        <taxon>Poales</taxon>
        <taxon>Poaceae</taxon>
        <taxon>BOP clade</taxon>
        <taxon>Pooideae</taxon>
        <taxon>Stipodae</taxon>
        <taxon>Brachypodieae</taxon>
        <taxon>Brachypodium</taxon>
    </lineage>
</organism>
<accession>A0A0Q3FEC3</accession>
<evidence type="ECO:0000313" key="4">
    <source>
        <dbReference type="Proteomes" id="UP000008810"/>
    </source>
</evidence>
<dbReference type="Proteomes" id="UP000008810">
    <property type="component" value="Chromosome 3"/>
</dbReference>
<gene>
    <name evidence="2" type="ORF">BRADI_3g34273v3</name>
</gene>
<protein>
    <submittedName>
        <fullName evidence="2 3">Uncharacterized protein</fullName>
    </submittedName>
</protein>
<dbReference type="Gramene" id="KQJ97951">
    <property type="protein sequence ID" value="KQJ97951"/>
    <property type="gene ID" value="BRADI_3g34273v3"/>
</dbReference>
<dbReference type="EMBL" id="CM000882">
    <property type="protein sequence ID" value="KQJ97951.1"/>
    <property type="molecule type" value="Genomic_DNA"/>
</dbReference>
<reference evidence="3" key="3">
    <citation type="submission" date="2018-08" db="UniProtKB">
        <authorList>
            <consortium name="EnsemblPlants"/>
        </authorList>
    </citation>
    <scope>IDENTIFICATION</scope>
    <source>
        <strain evidence="3">cv. Bd21</strain>
    </source>
</reference>
<evidence type="ECO:0000256" key="1">
    <source>
        <dbReference type="SAM" id="MobiDB-lite"/>
    </source>
</evidence>
<reference evidence="2 3" key="1">
    <citation type="journal article" date="2010" name="Nature">
        <title>Genome sequencing and analysis of the model grass Brachypodium distachyon.</title>
        <authorList>
            <consortium name="International Brachypodium Initiative"/>
        </authorList>
    </citation>
    <scope>NUCLEOTIDE SEQUENCE [LARGE SCALE GENOMIC DNA]</scope>
    <source>
        <strain evidence="2 3">Bd21</strain>
    </source>
</reference>
<proteinExistence type="predicted"/>
<feature type="region of interest" description="Disordered" evidence="1">
    <location>
        <begin position="201"/>
        <end position="223"/>
    </location>
</feature>
<name>A0A0Q3FEC3_BRADI</name>
<keyword evidence="4" id="KW-1185">Reference proteome</keyword>
<evidence type="ECO:0000313" key="3">
    <source>
        <dbReference type="EnsemblPlants" id="KQJ97951"/>
    </source>
</evidence>
<dbReference type="EnsemblPlants" id="KQJ97951">
    <property type="protein sequence ID" value="KQJ97951"/>
    <property type="gene ID" value="BRADI_3g34273v3"/>
</dbReference>
<sequence>MAAADDGCTFYRCFCSWQHGCASRIPRVYPGRDYVHMPAGADVDDDRPMWSLLVGLTSVSQDTISHDSLLGLHRFRVARSGRILGRSDDALDAIYNHHTTGGFISIVDAALMPPDGHRSLCVFSEHVDDPGPGKVQATPRAQQLLAHLRGGRRALPAARPPAGASHGATPCWPPATSGPRTSSSTAGVAISAGSGCFGSARTPAAAGGSKSATTYSPFISSWR</sequence>
<dbReference type="AlphaFoldDB" id="A0A0Q3FEC3"/>
<feature type="compositionally biased region" description="Low complexity" evidence="1">
    <location>
        <begin position="155"/>
        <end position="164"/>
    </location>
</feature>
<dbReference type="OrthoDB" id="685415at2759"/>